<dbReference type="Pfam" id="PF07205">
    <property type="entry name" value="DUF1413"/>
    <property type="match status" value="1"/>
</dbReference>
<evidence type="ECO:0000313" key="2">
    <source>
        <dbReference type="Proteomes" id="UP000546244"/>
    </source>
</evidence>
<reference evidence="1 2" key="1">
    <citation type="submission" date="2020-03" db="EMBL/GenBank/DDBJ databases">
        <title>Soil Listeria distribution.</title>
        <authorList>
            <person name="Liao J."/>
            <person name="Wiedmann M."/>
        </authorList>
    </citation>
    <scope>NUCLEOTIDE SEQUENCE [LARGE SCALE GENOMIC DNA]</scope>
    <source>
        <strain evidence="1 2">FSL L7-1850</strain>
    </source>
</reference>
<dbReference type="Proteomes" id="UP000546244">
    <property type="component" value="Unassembled WGS sequence"/>
</dbReference>
<dbReference type="InterPro" id="IPR010813">
    <property type="entry name" value="DUF1413"/>
</dbReference>
<dbReference type="AlphaFoldDB" id="A0A7X1AAM1"/>
<organism evidence="1 2">
    <name type="scientific">Listeria booriae</name>
    <dbReference type="NCBI Taxonomy" id="1552123"/>
    <lineage>
        <taxon>Bacteria</taxon>
        <taxon>Bacillati</taxon>
        <taxon>Bacillota</taxon>
        <taxon>Bacilli</taxon>
        <taxon>Bacillales</taxon>
        <taxon>Listeriaceae</taxon>
        <taxon>Listeria</taxon>
    </lineage>
</organism>
<proteinExistence type="predicted"/>
<accession>A0A7X1AAM1</accession>
<name>A0A7X1AAM1_9LIST</name>
<evidence type="ECO:0000313" key="1">
    <source>
        <dbReference type="EMBL" id="MBC2373669.1"/>
    </source>
</evidence>
<dbReference type="EMBL" id="JAARMV010000008">
    <property type="protein sequence ID" value="MBC2373669.1"/>
    <property type="molecule type" value="Genomic_DNA"/>
</dbReference>
<gene>
    <name evidence="1" type="ORF">HBP98_16785</name>
</gene>
<comment type="caution">
    <text evidence="1">The sequence shown here is derived from an EMBL/GenBank/DDBJ whole genome shotgun (WGS) entry which is preliminary data.</text>
</comment>
<sequence>MITLNELVGKCATLSLGQKFRCRDLVAAVDWDREDRSLRIKIGSRFFDLVEAGEVEKVKVIGKDSQNARLYMKE</sequence>
<protein>
    <submittedName>
        <fullName evidence="1">DUF1413 domain-containing protein</fullName>
    </submittedName>
</protein>